<sequence length="125" mass="13376">MARGSRERSKGRRAKGCARRGCGVRRGAGRCPLHLQRSRAGRGSRTGLGGGAGRDGGGVELRGGLATGRGRVRRARQCSDRVRSSGGAESQRRRAVVRTAEKRGAGRGREEIIEILPLRNEVVAY</sequence>
<evidence type="ECO:0000313" key="2">
    <source>
        <dbReference type="EMBL" id="CAD6207459.1"/>
    </source>
</evidence>
<reference evidence="2" key="1">
    <citation type="submission" date="2020-10" db="EMBL/GenBank/DDBJ databases">
        <authorList>
            <person name="Han B."/>
            <person name="Lu T."/>
            <person name="Zhao Q."/>
            <person name="Huang X."/>
            <person name="Zhao Y."/>
        </authorList>
    </citation>
    <scope>NUCLEOTIDE SEQUENCE</scope>
</reference>
<dbReference type="EMBL" id="CAJGYO010000001">
    <property type="protein sequence ID" value="CAD6207459.1"/>
    <property type="molecule type" value="Genomic_DNA"/>
</dbReference>
<dbReference type="Proteomes" id="UP000604825">
    <property type="component" value="Unassembled WGS sequence"/>
</dbReference>
<protein>
    <submittedName>
        <fullName evidence="2">Uncharacterized protein</fullName>
    </submittedName>
</protein>
<evidence type="ECO:0000313" key="3">
    <source>
        <dbReference type="Proteomes" id="UP000604825"/>
    </source>
</evidence>
<proteinExistence type="predicted"/>
<feature type="region of interest" description="Disordered" evidence="1">
    <location>
        <begin position="33"/>
        <end position="105"/>
    </location>
</feature>
<organism evidence="2 3">
    <name type="scientific">Miscanthus lutarioriparius</name>
    <dbReference type="NCBI Taxonomy" id="422564"/>
    <lineage>
        <taxon>Eukaryota</taxon>
        <taxon>Viridiplantae</taxon>
        <taxon>Streptophyta</taxon>
        <taxon>Embryophyta</taxon>
        <taxon>Tracheophyta</taxon>
        <taxon>Spermatophyta</taxon>
        <taxon>Magnoliopsida</taxon>
        <taxon>Liliopsida</taxon>
        <taxon>Poales</taxon>
        <taxon>Poaceae</taxon>
        <taxon>PACMAD clade</taxon>
        <taxon>Panicoideae</taxon>
        <taxon>Andropogonodae</taxon>
        <taxon>Andropogoneae</taxon>
        <taxon>Saccharinae</taxon>
        <taxon>Miscanthus</taxon>
    </lineage>
</organism>
<keyword evidence="3" id="KW-1185">Reference proteome</keyword>
<name>A0A811MIZ5_9POAL</name>
<dbReference type="AlphaFoldDB" id="A0A811MIZ5"/>
<feature type="compositionally biased region" description="Gly residues" evidence="1">
    <location>
        <begin position="44"/>
        <end position="67"/>
    </location>
</feature>
<evidence type="ECO:0000256" key="1">
    <source>
        <dbReference type="SAM" id="MobiDB-lite"/>
    </source>
</evidence>
<accession>A0A811MIZ5</accession>
<gene>
    <name evidence="2" type="ORF">NCGR_LOCUS4989</name>
</gene>
<comment type="caution">
    <text evidence="2">The sequence shown here is derived from an EMBL/GenBank/DDBJ whole genome shotgun (WGS) entry which is preliminary data.</text>
</comment>